<gene>
    <name evidence="1" type="ORF">PM001_LOCUS10346</name>
</gene>
<sequence>MGYASQTDAICIKFTELGLTANALDVVDEGIPSLHQGLSVSNTVAVVPPMLE</sequence>
<evidence type="ECO:0000313" key="1">
    <source>
        <dbReference type="EMBL" id="CAK7925196.1"/>
    </source>
</evidence>
<reference evidence="1" key="1">
    <citation type="submission" date="2024-01" db="EMBL/GenBank/DDBJ databases">
        <authorList>
            <person name="Webb A."/>
        </authorList>
    </citation>
    <scope>NUCLEOTIDE SEQUENCE</scope>
    <source>
        <strain evidence="1">Pm1</strain>
    </source>
</reference>
<accession>A0AAV1TU65</accession>
<proteinExistence type="predicted"/>
<comment type="caution">
    <text evidence="1">The sequence shown here is derived from an EMBL/GenBank/DDBJ whole genome shotgun (WGS) entry which is preliminary data.</text>
</comment>
<protein>
    <submittedName>
        <fullName evidence="1">Uncharacterized protein</fullName>
    </submittedName>
</protein>
<dbReference type="EMBL" id="CAKLBY020000086">
    <property type="protein sequence ID" value="CAK7925196.1"/>
    <property type="molecule type" value="Genomic_DNA"/>
</dbReference>
<name>A0AAV1TU65_9STRA</name>
<organism evidence="1 2">
    <name type="scientific">Peronospora matthiolae</name>
    <dbReference type="NCBI Taxonomy" id="2874970"/>
    <lineage>
        <taxon>Eukaryota</taxon>
        <taxon>Sar</taxon>
        <taxon>Stramenopiles</taxon>
        <taxon>Oomycota</taxon>
        <taxon>Peronosporomycetes</taxon>
        <taxon>Peronosporales</taxon>
        <taxon>Peronosporaceae</taxon>
        <taxon>Peronospora</taxon>
    </lineage>
</organism>
<dbReference type="AlphaFoldDB" id="A0AAV1TU65"/>
<dbReference type="Proteomes" id="UP001162060">
    <property type="component" value="Unassembled WGS sequence"/>
</dbReference>
<evidence type="ECO:0000313" key="2">
    <source>
        <dbReference type="Proteomes" id="UP001162060"/>
    </source>
</evidence>